<evidence type="ECO:0000313" key="2">
    <source>
        <dbReference type="EMBL" id="ABC74901.1"/>
    </source>
</evidence>
<proteinExistence type="predicted"/>
<dbReference type="GeneID" id="4179142"/>
<feature type="region of interest" description="Disordered" evidence="1">
    <location>
        <begin position="187"/>
        <end position="222"/>
    </location>
</feature>
<dbReference type="Proteomes" id="UP000242804">
    <property type="component" value="Segment"/>
</dbReference>
<dbReference type="RefSeq" id="YP_667875.1">
    <property type="nucleotide sequence ID" value="NC_008252.1"/>
</dbReference>
<protein>
    <submittedName>
        <fullName evidence="2">Uncharacterized protein</fullName>
    </submittedName>
</protein>
<evidence type="ECO:0000313" key="3">
    <source>
        <dbReference type="Proteomes" id="UP000242804"/>
    </source>
</evidence>
<organism evidence="2 3">
    <name type="scientific">Neodiprion abietis nucleopolyhedrovirus</name>
    <dbReference type="NCBI Taxonomy" id="204507"/>
    <lineage>
        <taxon>Viruses</taxon>
        <taxon>Viruses incertae sedis</taxon>
        <taxon>Naldaviricetes</taxon>
        <taxon>Lefavirales</taxon>
        <taxon>Baculoviridae</taxon>
        <taxon>Gammabaculovirus</taxon>
        <taxon>Gammabaculovirus neabietis</taxon>
    </lineage>
</organism>
<dbReference type="KEGG" id="vg:4179142"/>
<feature type="compositionally biased region" description="Low complexity" evidence="1">
    <location>
        <begin position="211"/>
        <end position="220"/>
    </location>
</feature>
<sequence length="359" mass="41973">MSVSTNRFGKRRYSEISCAATIPTYNNTETLMSQATLERLNNLLNIAKHETALINDLQTLYESYSITQISEYFTILTSHVRAKKLSECKKQRLDTFHIEISDSLYREKTIFEMSEFLVKMSNEIQQLTEKKFVDNVCTHEFGTQLKELFDWILATDEFLDKIYIENKFLPQLQKIVDTKIDALLSKNERNNTENTENNNDKSDLRNDRNNTENTQNNNDNSETLQNVFVRHYDNTPIINFVDQLLSMFHEAARDNIISVYRTLPHESKIVAKKHIAIDVYEYLKILQYELSQEHINADKLFEYTTKLISSLEITTIYLDQKSNDHITSFLKSMINSDKICHDKRLKAILMKATCSADQQ</sequence>
<name>Q0ZP53_9CBAC</name>
<accession>Q0ZP53</accession>
<reference evidence="2 3" key="1">
    <citation type="journal article" date="2006" name="J. Virol.">
        <title>Sequence analysis and organization of the Neodiprion abietis nucleopolyhedrovirus genome.</title>
        <authorList>
            <person name="Duffy S.P."/>
            <person name="Young A.M."/>
            <person name="Morin B."/>
            <person name="Lucarotti C.J."/>
            <person name="Koop B.F."/>
            <person name="Levin D.B."/>
        </authorList>
    </citation>
    <scope>NUCLEOTIDE SEQUENCE [LARGE SCALE GENOMIC DNA]</scope>
</reference>
<keyword evidence="3" id="KW-1185">Reference proteome</keyword>
<feature type="compositionally biased region" description="Basic and acidic residues" evidence="1">
    <location>
        <begin position="198"/>
        <end position="210"/>
    </location>
</feature>
<evidence type="ECO:0000256" key="1">
    <source>
        <dbReference type="SAM" id="MobiDB-lite"/>
    </source>
</evidence>
<dbReference type="OrthoDB" id="29967at10239"/>
<dbReference type="EMBL" id="DQ317692">
    <property type="protein sequence ID" value="ABC74901.1"/>
    <property type="molecule type" value="Genomic_DNA"/>
</dbReference>